<dbReference type="PANTHER" id="PTHR43939">
    <property type="entry name" value="COILED-COIL DOMAIN-CONTAINING PROTEIN 158"/>
    <property type="match status" value="1"/>
</dbReference>
<comment type="caution">
    <text evidence="3">The sequence shown here is derived from an EMBL/GenBank/DDBJ whole genome shotgun (WGS) entry which is preliminary data.</text>
</comment>
<feature type="compositionally biased region" description="Basic and acidic residues" evidence="2">
    <location>
        <begin position="913"/>
        <end position="933"/>
    </location>
</feature>
<feature type="coiled-coil region" evidence="1">
    <location>
        <begin position="2507"/>
        <end position="2541"/>
    </location>
</feature>
<proteinExistence type="predicted"/>
<dbReference type="FunCoup" id="A0A1Q3B3M7">
    <property type="interactions" value="1120"/>
</dbReference>
<feature type="coiled-coil region" evidence="1">
    <location>
        <begin position="2225"/>
        <end position="2252"/>
    </location>
</feature>
<dbReference type="PANTHER" id="PTHR43939:SF50">
    <property type="entry name" value="NUCLEOPORIN"/>
    <property type="match status" value="1"/>
</dbReference>
<feature type="coiled-coil region" evidence="1">
    <location>
        <begin position="1622"/>
        <end position="1719"/>
    </location>
</feature>
<dbReference type="OrthoDB" id="649641at2759"/>
<evidence type="ECO:0000313" key="3">
    <source>
        <dbReference type="EMBL" id="GAV62539.1"/>
    </source>
</evidence>
<feature type="region of interest" description="Disordered" evidence="2">
    <location>
        <begin position="911"/>
        <end position="935"/>
    </location>
</feature>
<dbReference type="InParanoid" id="A0A1Q3B3M7"/>
<dbReference type="STRING" id="3775.A0A1Q3B3M7"/>
<feature type="coiled-coil region" evidence="1">
    <location>
        <begin position="1818"/>
        <end position="1946"/>
    </location>
</feature>
<feature type="coiled-coil region" evidence="1">
    <location>
        <begin position="511"/>
        <end position="545"/>
    </location>
</feature>
<protein>
    <submittedName>
        <fullName evidence="3">Uncharacterized protein</fullName>
    </submittedName>
</protein>
<feature type="coiled-coil region" evidence="1">
    <location>
        <begin position="972"/>
        <end position="1101"/>
    </location>
</feature>
<feature type="coiled-coil region" evidence="1">
    <location>
        <begin position="1339"/>
        <end position="1450"/>
    </location>
</feature>
<organism evidence="3 4">
    <name type="scientific">Cephalotus follicularis</name>
    <name type="common">Albany pitcher plant</name>
    <dbReference type="NCBI Taxonomy" id="3775"/>
    <lineage>
        <taxon>Eukaryota</taxon>
        <taxon>Viridiplantae</taxon>
        <taxon>Streptophyta</taxon>
        <taxon>Embryophyta</taxon>
        <taxon>Tracheophyta</taxon>
        <taxon>Spermatophyta</taxon>
        <taxon>Magnoliopsida</taxon>
        <taxon>eudicotyledons</taxon>
        <taxon>Gunneridae</taxon>
        <taxon>Pentapetalae</taxon>
        <taxon>rosids</taxon>
        <taxon>fabids</taxon>
        <taxon>Oxalidales</taxon>
        <taxon>Cephalotaceae</taxon>
        <taxon>Cephalotus</taxon>
    </lineage>
</organism>
<gene>
    <name evidence="3" type="ORF">CFOL_v3_06062</name>
</gene>
<evidence type="ECO:0000256" key="2">
    <source>
        <dbReference type="SAM" id="MobiDB-lite"/>
    </source>
</evidence>
<dbReference type="Proteomes" id="UP000187406">
    <property type="component" value="Unassembled WGS sequence"/>
</dbReference>
<keyword evidence="4" id="KW-1185">Reference proteome</keyword>
<dbReference type="Gene3D" id="1.10.287.1490">
    <property type="match status" value="1"/>
</dbReference>
<feature type="coiled-coil region" evidence="1">
    <location>
        <begin position="2014"/>
        <end position="2062"/>
    </location>
</feature>
<name>A0A1Q3B3M7_CEPFO</name>
<sequence length="2783" mass="312398">MERNKSRTDLLAAGRKKLQQYRQKKDGKGSSGHGKTSKKSSKSELDESNGDAASTDAKPEASLLSTSETEITMLADSSRGNVDLSMSNSTENTLAAGVDVAAVDQSSATITPIPHFSELPVQEVAVGKHECQHDVDFSVLNEPEITQTVDVEGARSEALGTYSEGEAKNADMSNIVDVLATPASVHTTKEIAVAIETEDVNREVEPESLISLENFPDTSSTQAREYQVTDEAHGLGLNQFDKSGGTELEEDGAFSLSEFYESSETLQGASSEGVAVDGLTHEAKQTTEADGASASAVNVSDGFSASALALPEAYGISAVSPDVKIHQSENVGADSSDAEKFDRLSGSSEGGDDRKGGFINKIDCEPFGEGFTQKHLHVGSIIYEDRYCERPLESEFEYSAKESTVPSSGDGYSISFLQLMDLIRGLGEVEFRFLLQSRQSDYNAELGMGCLSVLENGLPDLMEKLKEELYLTNCTKDIFHLQLAEQSDLQTEFDHQHRQLVDEISKLRVSFNEVLERNENLAEDLANCRSELQAAAAGREELLNQLCNGKSEGEELSVRAHELQISLEKSQGELSSLSMELADCKNIIAVLQVENENLNTTIALVMEEKKKLVEEKEPLLHENEKLSTELADCKNLLAALQLEISNLSGTVALFTEENTKLEEEKESLARGCEKLSTELTNCKGFLAALQVESANLQGSFALIAEDKKNLEEDKVNFIQEMERLSSELLLLQEQLLLERREHMQTETNLKEATVRLEQLTEENIFLNSTVEIHKAKIREIDYNKACLPSRVVEDLNQNESSEACGRGHEIERFDEHSSQTAGRLDSEVSLPGLDKPSHEVVARGLPLEPVEQEVFKDSFGFGILMGHLKEAENIFQNLERAIEDMHFQATSSSKSVGKVAAPAVSKLIQAFESKGHHDEPEEEGRSVTEDRSPADPFMLTKEQTGILKSLLKQLVVDAENASVLFKGERDGRENANVTFKELKVVYEALKEQSDSVKVTNIELGVLCEALKQHVSGVEAKNNELEFLCEALRQEDISLKAENSELGERLIEYQSKVSELQSQLHDLQQSSDEMASVLCKQLESLQKEVADQELTLEQERSSAVAQIVDTVGRLDRSIGRLSASAISSSFPDNLDTNSRIAASVDAAIEVMDDLQQKLQAAFADHEAISSSYKEVNEKFNDLLGKNELAISILQIVYGDLRKLASVMSNYLDETEINMQHEELKDPVDYSQYKTLTDQLENFLGERLELESMNRKLTSDLIGKAKDIEEMNRKCLEFKAIQRLVEDVEGVVKLDDSEINLDDKASSRLESLVYLLVQKYKEAGGQVSASREELGSKVMELTELQDNIHQLNALNLQHETEILVLRESLSLAEEAFTVAHSQLQEKVSELEQSEQRVSSIREKLSMAVAKGKGLVVQRDSLKQSLAETSSELERCSQELQLKDARLHEVETKLKTYSEAGERVEALESELSYIRNSATALRESFLLKDSVLQRIEEILEELDLPEHFHSRDIIEKVDWLARSATVNSLHATDWDQKSSVGGSYSDSGFAVMDAWKEVQPSSNSGEDLKRKFEELNSKFYGLAEQNEMLEQSLMERNHLVQRWEELLDGINMPTHLRSMEPEDRIEWLGSSLAEANQERNSLQQKIDNLENYCGSLSADLEDSRKRISDLEADLQAVNNENEHVFERLELLTGDREKLSATVVQFELENEKLQNDVSVLQERLVERLGNEDRILLIESEIRRLQSLVSDALQDPDTNDLVSGGNGTECLERLLRKLIENYTTLLLVKPLPEDAVDCHHTEEADANLVVPSRDILVSEESDLAVLKKELEGALHDLMCVKEERDKYMEKQQSLISEVEALYKRREELQELLNQEEQKSASVREKLIVAVRKGKSLVQQRDSLKQTIEEMNIELERLKSEIKQWEDGHLEYEQKTRDLSTYSVRVEALESETLILRNRLTETDHILQEREHTLTLILETLGGIGVDGEVAISDPVERLHRIGILFHDLHAAVASSEIESRKSKRAAELLLAELNEVQERNDSLQEDLAKAARELAELSKAREVAEAARIEAVSHLKELSTARSEEKKKHYSEFMVLKSVAVQLMKGFSDIKTIVVDVISKDLEYLHNLEVNMESCLKRRNVADMAGMLLSSAPGSIHFSFSENKENILSADSLSDPKVPDNNEDDVIVEVCNFLGHQLQEIMTDFDSLKARLQKHSISLHEQASSLFTVMQNFQREMTSQEESLEAMKIDIARLESIEKDKDMEIVVLHNYIVMLYEACARSVMEVENRKAEVTGSNLVAGHLGMNLDRAALAAGVQTHIYAEEHIKTMVDKLLLVVKDFASLKENVEGNQKVMKITIANLQKELQEKDIQKDRICMELVSQIKEAEATSNSYSLDLQFSRDRILDLEKRVEVLEEERNLLEQKVKELKDGKAIATELLDRISSLNDVLAAKDQEIESLMQALDEEEAQMETLRNKTEELENFVKHKDLDLGNLEASREKIAKKLSITVSKFDELHNLSESLLTEVEKLQLQLQDRDAEISFLRQEVTRCTNDVLVASQMSNKRSSDAIHEFFTWFDSMISRVGGHVMQLDDTRSSEIHEYKETLQKKINSIISELEDTRAVAQSREALLQVEQSKVEGVSRRAELLEKFLREKDCQVNMLEGTGNLDRATSISEIVEVEPVMNKWAIPGTTSQVRSLRKLNNDQVAIAIDMNPDNSNTLEDEDEDKVHGFKSLTTSRIVPKFTRPVTDMIDGLWVSCDRALMRQPVLRLGIIIYWAVMHALLATFVV</sequence>
<feature type="region of interest" description="Disordered" evidence="2">
    <location>
        <begin position="329"/>
        <end position="355"/>
    </location>
</feature>
<feature type="coiled-coil region" evidence="1">
    <location>
        <begin position="2339"/>
        <end position="2478"/>
    </location>
</feature>
<feature type="coiled-coil region" evidence="1">
    <location>
        <begin position="707"/>
        <end position="776"/>
    </location>
</feature>
<keyword evidence="1" id="KW-0175">Coiled coil</keyword>
<feature type="coiled-coil region" evidence="1">
    <location>
        <begin position="588"/>
        <end position="678"/>
    </location>
</feature>
<feature type="region of interest" description="Disordered" evidence="2">
    <location>
        <begin position="1"/>
        <end position="70"/>
    </location>
</feature>
<reference evidence="4" key="1">
    <citation type="submission" date="2016-04" db="EMBL/GenBank/DDBJ databases">
        <title>Cephalotus genome sequencing.</title>
        <authorList>
            <person name="Fukushima K."/>
            <person name="Hasebe M."/>
            <person name="Fang X."/>
        </authorList>
    </citation>
    <scope>NUCLEOTIDE SEQUENCE [LARGE SCALE GENOMIC DNA]</scope>
    <source>
        <strain evidence="4">cv. St1</strain>
    </source>
</reference>
<accession>A0A1Q3B3M7</accession>
<evidence type="ECO:0000256" key="1">
    <source>
        <dbReference type="SAM" id="Coils"/>
    </source>
</evidence>
<evidence type="ECO:0000313" key="4">
    <source>
        <dbReference type="Proteomes" id="UP000187406"/>
    </source>
</evidence>
<dbReference type="EMBL" id="BDDD01000259">
    <property type="protein sequence ID" value="GAV62539.1"/>
    <property type="molecule type" value="Genomic_DNA"/>
</dbReference>